<sequence length="255" mass="29637">MGDWNTLHHFDDKKFYSKIVPDLLGEGQLLRNYFNSKFGKYIVYDNDQDERRIKDIIEFSQSLDDEFKIHETLLNIQKREKNVDVEYSSFIQKRNKDEDDFYTINGQVIEDFNLILTLIIFSECAAFNPHLILGRTIFTGCVNAKQESIAEYIISDFTSNDLGSIFSNYNGFINWVTNEDLQLLWLDKENLYSAGEDADKYFSDFYKFIEIAIENDLGVISGKNMNEGFLKLIQSPLSVKIDVKELGLENVINYG</sequence>
<evidence type="ECO:0000313" key="2">
    <source>
        <dbReference type="Proteomes" id="UP000184518"/>
    </source>
</evidence>
<dbReference type="AlphaFoldDB" id="A0A1M5FIP8"/>
<reference evidence="2" key="1">
    <citation type="submission" date="2016-11" db="EMBL/GenBank/DDBJ databases">
        <authorList>
            <person name="Varghese N."/>
            <person name="Submissions S."/>
        </authorList>
    </citation>
    <scope>NUCLEOTIDE SEQUENCE [LARGE SCALE GENOMIC DNA]</scope>
    <source>
        <strain evidence="2">DSM 27619</strain>
    </source>
</reference>
<proteinExistence type="predicted"/>
<evidence type="ECO:0000313" key="1">
    <source>
        <dbReference type="EMBL" id="SHF91289.1"/>
    </source>
</evidence>
<dbReference type="Proteomes" id="UP000184518">
    <property type="component" value="Unassembled WGS sequence"/>
</dbReference>
<dbReference type="EMBL" id="FQUT01000008">
    <property type="protein sequence ID" value="SHF91289.1"/>
    <property type="molecule type" value="Genomic_DNA"/>
</dbReference>
<organism evidence="1 2">
    <name type="scientific">Chryseobacterium arachidis</name>
    <dbReference type="NCBI Taxonomy" id="1416778"/>
    <lineage>
        <taxon>Bacteria</taxon>
        <taxon>Pseudomonadati</taxon>
        <taxon>Bacteroidota</taxon>
        <taxon>Flavobacteriia</taxon>
        <taxon>Flavobacteriales</taxon>
        <taxon>Weeksellaceae</taxon>
        <taxon>Chryseobacterium group</taxon>
        <taxon>Chryseobacterium</taxon>
    </lineage>
</organism>
<name>A0A1M5FIP8_9FLAO</name>
<dbReference type="OrthoDB" id="1331714at2"/>
<keyword evidence="2" id="KW-1185">Reference proteome</keyword>
<dbReference type="RefSeq" id="WP_072959261.1">
    <property type="nucleotide sequence ID" value="NZ_FQUT01000008.1"/>
</dbReference>
<protein>
    <submittedName>
        <fullName evidence="1">Uncharacterized protein</fullName>
    </submittedName>
</protein>
<accession>A0A1M5FIP8</accession>
<gene>
    <name evidence="1" type="ORF">SAMN05443633_10831</name>
</gene>
<dbReference type="STRING" id="1416778.SAMN05443633_10831"/>